<dbReference type="eggNOG" id="KOG3229">
    <property type="taxonomic scope" value="Eukaryota"/>
</dbReference>
<dbReference type="STRING" id="4909.A0A099P5E6"/>
<dbReference type="AlphaFoldDB" id="A0A099P5E6"/>
<dbReference type="HOGENOM" id="CLU_069208_0_2_1"/>
<evidence type="ECO:0000313" key="9">
    <source>
        <dbReference type="Proteomes" id="UP000195871"/>
    </source>
</evidence>
<evidence type="ECO:0000256" key="2">
    <source>
        <dbReference type="SAM" id="MobiDB-lite"/>
    </source>
</evidence>
<protein>
    <submittedName>
        <fullName evidence="5">Vacuolar protein-sorting-associated protein 24</fullName>
    </submittedName>
</protein>
<dbReference type="Proteomes" id="UP000249293">
    <property type="component" value="Chromosome 3"/>
</dbReference>
<sequence length="226" mass="25912">MDLMKKAIWGPDPKEQFRKCQQALRKNKRLLDRQIQDLNNVEKKSKSLIKAAAKKGDMKAARLYARELQNTKKVNQRMHVSKATLNSIEMKLNEQQQLIKLTGSLQKSTGIMKDMNQLVRLPQISRTVQELSKELTKSGIIDEMVSDMLDTADWEEDDVEEDETVDEILSEVLGDQNKLDGLEVPQNPVEEPPSQVIQENEGENELEDDDEDLILDMRQRLNALQG</sequence>
<dbReference type="OrthoDB" id="2329734at2759"/>
<feature type="region of interest" description="Disordered" evidence="2">
    <location>
        <begin position="175"/>
        <end position="211"/>
    </location>
</feature>
<reference evidence="6 9" key="5">
    <citation type="submission" date="2017-05" db="EMBL/GenBank/DDBJ databases">
        <title>The Genome Sequence of Candida krusei Ckrusei653.</title>
        <authorList>
            <person name="Cuomo C."/>
            <person name="Forche A."/>
            <person name="Young S."/>
            <person name="Abouelleil A."/>
            <person name="Cao P."/>
            <person name="Chapman S."/>
            <person name="Cusick C."/>
            <person name="Shea T."/>
            <person name="Nusbaum C."/>
            <person name="Birren B."/>
        </authorList>
    </citation>
    <scope>NUCLEOTIDE SEQUENCE [LARGE SCALE GENOMIC DNA]</scope>
    <source>
        <strain evidence="6 9">Ckrusei653</strain>
    </source>
</reference>
<dbReference type="EMBL" id="JQFK01000003">
    <property type="protein sequence ID" value="KGK40170.1"/>
    <property type="molecule type" value="Genomic_DNA"/>
</dbReference>
<reference evidence="5" key="4">
    <citation type="submission" date="2017-01" db="EMBL/GenBank/DDBJ databases">
        <authorList>
            <person name="Mah S.A."/>
            <person name="Swanson W.J."/>
            <person name="Moy G.W."/>
            <person name="Vacquier V.D."/>
        </authorList>
    </citation>
    <scope>NUCLEOTIDE SEQUENCE [LARGE SCALE GENOMIC DNA]</scope>
    <source>
        <strain evidence="5">129</strain>
    </source>
</reference>
<dbReference type="EMBL" id="CP028775">
    <property type="protein sequence ID" value="AWU77061.1"/>
    <property type="molecule type" value="Genomic_DNA"/>
</dbReference>
<dbReference type="EMBL" id="NHMM01000001">
    <property type="protein sequence ID" value="OUT24602.1"/>
    <property type="molecule type" value="Genomic_DNA"/>
</dbReference>
<dbReference type="Pfam" id="PF03357">
    <property type="entry name" value="Snf7"/>
    <property type="match status" value="1"/>
</dbReference>
<evidence type="ECO:0000313" key="8">
    <source>
        <dbReference type="Proteomes" id="UP000189274"/>
    </source>
</evidence>
<dbReference type="GO" id="GO:0000815">
    <property type="term" value="C:ESCRT III complex"/>
    <property type="evidence" value="ECO:0007669"/>
    <property type="project" value="EnsemblFungi"/>
</dbReference>
<keyword evidence="1" id="KW-0175">Coiled coil</keyword>
<evidence type="ECO:0000313" key="5">
    <source>
        <dbReference type="EMBL" id="ONH76418.1"/>
    </source>
</evidence>
<dbReference type="PANTHER" id="PTHR10476">
    <property type="entry name" value="CHARGED MULTIVESICULAR BODY PROTEIN"/>
    <property type="match status" value="1"/>
</dbReference>
<dbReference type="Proteomes" id="UP000189274">
    <property type="component" value="Unassembled WGS sequence"/>
</dbReference>
<dbReference type="Gene3D" id="6.10.140.1230">
    <property type="match status" value="1"/>
</dbReference>
<feature type="compositionally biased region" description="Acidic residues" evidence="2">
    <location>
        <begin position="200"/>
        <end position="211"/>
    </location>
</feature>
<dbReference type="Proteomes" id="UP000029867">
    <property type="component" value="Unassembled WGS sequence"/>
</dbReference>
<dbReference type="GO" id="GO:0043328">
    <property type="term" value="P:protein transport to vacuole involved in ubiquitin-dependent protein catabolic process via the multivesicular body sorting pathway"/>
    <property type="evidence" value="ECO:0007669"/>
    <property type="project" value="EnsemblFungi"/>
</dbReference>
<dbReference type="GO" id="GO:0070676">
    <property type="term" value="P:intralumenal vesicle formation"/>
    <property type="evidence" value="ECO:0007669"/>
    <property type="project" value="EnsemblFungi"/>
</dbReference>
<dbReference type="InterPro" id="IPR005024">
    <property type="entry name" value="Snf7_fam"/>
</dbReference>
<reference evidence="8" key="3">
    <citation type="journal article" date="2017" name="Genome Announc.">
        <title>Genome sequences of Cyberlindnera fabianii 65, Pichia kudriavzevii 129, and Saccharomyces cerevisiae 131 isolated from fermented masau fruits in Zimbabwe.</title>
        <authorList>
            <person name="van Rijswijck I.M.H."/>
            <person name="Derks M.F.L."/>
            <person name="Abee T."/>
            <person name="de Ridder D."/>
            <person name="Smid E.J."/>
        </authorList>
    </citation>
    <scope>NUCLEOTIDE SEQUENCE [LARGE SCALE GENOMIC DNA]</scope>
    <source>
        <strain evidence="8">129</strain>
    </source>
</reference>
<evidence type="ECO:0000313" key="7">
    <source>
        <dbReference type="Proteomes" id="UP000029867"/>
    </source>
</evidence>
<dbReference type="GO" id="GO:0042802">
    <property type="term" value="F:identical protein binding"/>
    <property type="evidence" value="ECO:0007669"/>
    <property type="project" value="EnsemblFungi"/>
</dbReference>
<reference evidence="4" key="2">
    <citation type="submission" date="2014-08" db="EMBL/GenBank/DDBJ databases">
        <title>Exploiting Issatchenkia orientalis SD108 for Succinic Acid Production.</title>
        <authorList>
            <person name="Xiao H."/>
            <person name="Shao Z."/>
            <person name="Jiang Y."/>
            <person name="Dole S."/>
            <person name="Zhao H."/>
        </authorList>
    </citation>
    <scope>NUCLEOTIDE SEQUENCE [LARGE SCALE GENOMIC DNA]</scope>
    <source>
        <strain evidence="4">SD108</strain>
    </source>
</reference>
<feature type="coiled-coil region" evidence="1">
    <location>
        <begin position="21"/>
        <end position="51"/>
    </location>
</feature>
<proteinExistence type="predicted"/>
<evidence type="ECO:0000313" key="4">
    <source>
        <dbReference type="EMBL" id="KGK40170.1"/>
    </source>
</evidence>
<reference evidence="3 10" key="6">
    <citation type="submission" date="2018-06" db="EMBL/GenBank/DDBJ databases">
        <title>Population genomics shows no distinction between pathogenic Candida krusei and environmental Pichia kudriavzevii: One species, four names.</title>
        <authorList>
            <person name="Douglass A.P."/>
            <person name="Offei B."/>
            <person name="Braun-Galleani S."/>
            <person name="Coughlan A.Y."/>
            <person name="Martos A."/>
            <person name="Ortiz-Merino R.A."/>
            <person name="Byrne K.P."/>
            <person name="Wolfe K.H."/>
        </authorList>
    </citation>
    <scope>NUCLEOTIDE SEQUENCE [LARGE SCALE GENOMIC DNA]</scope>
    <source>
        <strain evidence="3 10">CBS573</strain>
    </source>
</reference>
<organism evidence="4 7">
    <name type="scientific">Pichia kudriavzevii</name>
    <name type="common">Yeast</name>
    <name type="synonym">Issatchenkia orientalis</name>
    <dbReference type="NCBI Taxonomy" id="4909"/>
    <lineage>
        <taxon>Eukaryota</taxon>
        <taxon>Fungi</taxon>
        <taxon>Dikarya</taxon>
        <taxon>Ascomycota</taxon>
        <taxon>Saccharomycotina</taxon>
        <taxon>Pichiomycetes</taxon>
        <taxon>Pichiales</taxon>
        <taxon>Pichiaceae</taxon>
        <taxon>Pichia</taxon>
    </lineage>
</organism>
<dbReference type="Proteomes" id="UP000195871">
    <property type="component" value="Unassembled WGS sequence"/>
</dbReference>
<dbReference type="GO" id="GO:1904669">
    <property type="term" value="P:ATP export"/>
    <property type="evidence" value="ECO:0007669"/>
    <property type="project" value="EnsemblFungi"/>
</dbReference>
<dbReference type="EMBL" id="MQVM01000004">
    <property type="protein sequence ID" value="ONH76418.1"/>
    <property type="molecule type" value="Genomic_DNA"/>
</dbReference>
<dbReference type="VEuPathDB" id="FungiDB:C5L36_0C09680"/>
<evidence type="ECO:0000256" key="1">
    <source>
        <dbReference type="SAM" id="Coils"/>
    </source>
</evidence>
<evidence type="ECO:0000313" key="10">
    <source>
        <dbReference type="Proteomes" id="UP000249293"/>
    </source>
</evidence>
<gene>
    <name evidence="5" type="ORF">BOH78_1121</name>
    <name evidence="3" type="ORF">C5L36_0C09680</name>
    <name evidence="6" type="ORF">CAS74_000990</name>
    <name evidence="4" type="ORF">JL09_g631</name>
</gene>
<keyword evidence="10" id="KW-1185">Reference proteome</keyword>
<name>A0A099P5E6_PICKU</name>
<accession>A0A099P5E6</accession>
<evidence type="ECO:0000313" key="3">
    <source>
        <dbReference type="EMBL" id="AWU77061.1"/>
    </source>
</evidence>
<reference evidence="7" key="1">
    <citation type="journal article" date="2014" name="Microb. Cell Fact.">
        <title>Exploiting Issatchenkia orientalis SD108 for succinic acid production.</title>
        <authorList>
            <person name="Xiao H."/>
            <person name="Shao Z."/>
            <person name="Jiang Y."/>
            <person name="Dole S."/>
            <person name="Zhao H."/>
        </authorList>
    </citation>
    <scope>NUCLEOTIDE SEQUENCE [LARGE SCALE GENOMIC DNA]</scope>
    <source>
        <strain evidence="7">SD108</strain>
    </source>
</reference>
<evidence type="ECO:0000313" key="6">
    <source>
        <dbReference type="EMBL" id="OUT24602.1"/>
    </source>
</evidence>